<dbReference type="PROSITE" id="PS50112">
    <property type="entry name" value="PAS"/>
    <property type="match status" value="1"/>
</dbReference>
<dbReference type="PANTHER" id="PTHR44591">
    <property type="entry name" value="STRESS RESPONSE REGULATOR PROTEIN 1"/>
    <property type="match status" value="1"/>
</dbReference>
<comment type="caution">
    <text evidence="5">The sequence shown here is derived from an EMBL/GenBank/DDBJ whole genome shotgun (WGS) entry which is preliminary data.</text>
</comment>
<dbReference type="Gene3D" id="3.40.50.2300">
    <property type="match status" value="1"/>
</dbReference>
<dbReference type="SUPFAM" id="SSF52172">
    <property type="entry name" value="CheY-like"/>
    <property type="match status" value="1"/>
</dbReference>
<organism evidence="5 6">
    <name type="scientific">Methanosalsum natronophilum</name>
    <dbReference type="NCBI Taxonomy" id="768733"/>
    <lineage>
        <taxon>Archaea</taxon>
        <taxon>Methanobacteriati</taxon>
        <taxon>Methanobacteriota</taxon>
        <taxon>Stenosarchaea group</taxon>
        <taxon>Methanomicrobia</taxon>
        <taxon>Methanosarcinales</taxon>
        <taxon>Methanosarcinaceae</taxon>
        <taxon>Methanosalsum</taxon>
    </lineage>
</organism>
<dbReference type="InterPro" id="IPR001789">
    <property type="entry name" value="Sig_transdc_resp-reg_receiver"/>
</dbReference>
<dbReference type="SMART" id="SM00448">
    <property type="entry name" value="REC"/>
    <property type="match status" value="1"/>
</dbReference>
<reference evidence="5 6" key="1">
    <citation type="submission" date="2018-08" db="EMBL/GenBank/DDBJ databases">
        <title>The metabolism and importance of syntrophic acetate oxidation coupled to methane or sulfide production in haloalkaline environments.</title>
        <authorList>
            <person name="Timmers P.H.A."/>
            <person name="Vavourakis C.D."/>
            <person name="Sorokin D.Y."/>
            <person name="Sinninghe Damste J.S."/>
            <person name="Muyzer G."/>
            <person name="Stams A.J.M."/>
            <person name="Plugge C.M."/>
        </authorList>
    </citation>
    <scope>NUCLEOTIDE SEQUENCE [LARGE SCALE GENOMIC DNA]</scope>
    <source>
        <strain evidence="5">MSAO_Arc3</strain>
    </source>
</reference>
<dbReference type="CDD" id="cd00130">
    <property type="entry name" value="PAS"/>
    <property type="match status" value="1"/>
</dbReference>
<name>A0A3R7VTX3_9EURY</name>
<dbReference type="CDD" id="cd17534">
    <property type="entry name" value="REC_DC-like"/>
    <property type="match status" value="1"/>
</dbReference>
<evidence type="ECO:0000313" key="5">
    <source>
        <dbReference type="EMBL" id="RQD87972.1"/>
    </source>
</evidence>
<dbReference type="RefSeq" id="WP_259135687.1">
    <property type="nucleotide sequence ID" value="NZ_JANUCS010000022.1"/>
</dbReference>
<dbReference type="PANTHER" id="PTHR44591:SF3">
    <property type="entry name" value="RESPONSE REGULATORY DOMAIN-CONTAINING PROTEIN"/>
    <property type="match status" value="1"/>
</dbReference>
<dbReference type="SUPFAM" id="SSF55785">
    <property type="entry name" value="PYP-like sensor domain (PAS domain)"/>
    <property type="match status" value="1"/>
</dbReference>
<dbReference type="Proteomes" id="UP000284763">
    <property type="component" value="Unassembled WGS sequence"/>
</dbReference>
<feature type="domain" description="PAS" evidence="4">
    <location>
        <begin position="133"/>
        <end position="179"/>
    </location>
</feature>
<protein>
    <submittedName>
        <fullName evidence="5">Response regulator</fullName>
    </submittedName>
</protein>
<evidence type="ECO:0000259" key="3">
    <source>
        <dbReference type="PROSITE" id="PS50110"/>
    </source>
</evidence>
<evidence type="ECO:0000259" key="4">
    <source>
        <dbReference type="PROSITE" id="PS50112"/>
    </source>
</evidence>
<dbReference type="InterPro" id="IPR035965">
    <property type="entry name" value="PAS-like_dom_sf"/>
</dbReference>
<dbReference type="SMART" id="SM00091">
    <property type="entry name" value="PAS"/>
    <property type="match status" value="1"/>
</dbReference>
<feature type="modified residue" description="4-aspartylphosphate" evidence="2">
    <location>
        <position position="55"/>
    </location>
</feature>
<accession>A0A3R7VTX3</accession>
<dbReference type="GO" id="GO:0006355">
    <property type="term" value="P:regulation of DNA-templated transcription"/>
    <property type="evidence" value="ECO:0007669"/>
    <property type="project" value="InterPro"/>
</dbReference>
<dbReference type="PROSITE" id="PS50110">
    <property type="entry name" value="RESPONSE_REGULATORY"/>
    <property type="match status" value="1"/>
</dbReference>
<dbReference type="Gene3D" id="3.30.450.20">
    <property type="entry name" value="PAS domain"/>
    <property type="match status" value="1"/>
</dbReference>
<dbReference type="AlphaFoldDB" id="A0A3R7VTX3"/>
<evidence type="ECO:0000313" key="6">
    <source>
        <dbReference type="Proteomes" id="UP000284763"/>
    </source>
</evidence>
<dbReference type="InterPro" id="IPR013767">
    <property type="entry name" value="PAS_fold"/>
</dbReference>
<feature type="domain" description="Response regulatory" evidence="3">
    <location>
        <begin position="5"/>
        <end position="120"/>
    </location>
</feature>
<keyword evidence="1 2" id="KW-0597">Phosphoprotein</keyword>
<dbReference type="GO" id="GO:0000160">
    <property type="term" value="P:phosphorelay signal transduction system"/>
    <property type="evidence" value="ECO:0007669"/>
    <property type="project" value="InterPro"/>
</dbReference>
<proteinExistence type="predicted"/>
<dbReference type="EMBL" id="QZAB01000217">
    <property type="protein sequence ID" value="RQD87972.1"/>
    <property type="molecule type" value="Genomic_DNA"/>
</dbReference>
<dbReference type="InterPro" id="IPR050595">
    <property type="entry name" value="Bact_response_regulator"/>
</dbReference>
<evidence type="ECO:0000256" key="1">
    <source>
        <dbReference type="ARBA" id="ARBA00022553"/>
    </source>
</evidence>
<dbReference type="InterPro" id="IPR011006">
    <property type="entry name" value="CheY-like_superfamily"/>
</dbReference>
<sequence length="258" mass="28889">MDETKILIVEDEIIVAHDLKECVEALGYTVVNIASTGEEAIDITKAQDVDVVLMDISLKGEMDGIESGYVISNQYDIPIIYVTGYSDDLTLERAKYTKPFGYLLKPFEENELKSNIEITIYRHKIAQAKKKRNEDALISILNNIEDAIVATDINGTVKHLNTYAESLTGWKKEDAIGKNINTILKIKNILGQQIQDPVEKLVKEEAFSSLGRNNVMVSSEGFEIPVDLMGFRVSNYFDECNGLFFNIQETPSNVNIIG</sequence>
<dbReference type="Pfam" id="PF00072">
    <property type="entry name" value="Response_reg"/>
    <property type="match status" value="1"/>
</dbReference>
<evidence type="ECO:0000256" key="2">
    <source>
        <dbReference type="PROSITE-ProRule" id="PRU00169"/>
    </source>
</evidence>
<dbReference type="InterPro" id="IPR000014">
    <property type="entry name" value="PAS"/>
</dbReference>
<gene>
    <name evidence="5" type="ORF">D5R95_03170</name>
</gene>
<dbReference type="NCBIfam" id="TIGR00229">
    <property type="entry name" value="sensory_box"/>
    <property type="match status" value="1"/>
</dbReference>
<dbReference type="Pfam" id="PF00989">
    <property type="entry name" value="PAS"/>
    <property type="match status" value="1"/>
</dbReference>